<keyword evidence="3" id="KW-1185">Reference proteome</keyword>
<feature type="region of interest" description="Disordered" evidence="1">
    <location>
        <begin position="162"/>
        <end position="205"/>
    </location>
</feature>
<evidence type="ECO:0000313" key="3">
    <source>
        <dbReference type="Proteomes" id="UP000821853"/>
    </source>
</evidence>
<sequence>MNEPFTEQELERALARAKRRFTSWNQTLAAATVPTGSAMLKSVLQEPRLIDALRWDEIQELFALEPYKQPRRCLSSRGLFSVDEVDPNVFKKLFRFRKSDIDVLANALEIPKTVIQHRSALCDLEGLFGCHSSVISCACILVYDHIVDKFGHLLADLTTHKQKTNETAHPTSVRGRRKHPADHRAVQAHHPEKKQDARQVGRQETAESLLREMSHSQFDSIEFDETDDHADLYSAPAVSVECAPLLPEPASSSFESTQSSKFSNTGQQYSVHALIRGECHPIAYALMKRRDIAPYEELFATLKATILAVAVNEKRGALGLRSVCRNNSDGPSPLVTAQLSAFGAYFQSLWIDSPAVQGLWGHYENAGPRTTNNVEGWHNGLGHQLPNHHPQLSELAVPRQQDPAALRRNSKLAAEIELFRAHVTYNQVSFGGICKYLDKTSSIGILPSA</sequence>
<dbReference type="VEuPathDB" id="VectorBase:HLOH_046176"/>
<gene>
    <name evidence="2" type="ORF">HPB48_012099</name>
</gene>
<feature type="compositionally biased region" description="Basic and acidic residues" evidence="1">
    <location>
        <begin position="182"/>
        <end position="205"/>
    </location>
</feature>
<name>A0A9J6GIV9_HAELO</name>
<reference evidence="2 3" key="1">
    <citation type="journal article" date="2020" name="Cell">
        <title>Large-Scale Comparative Analyses of Tick Genomes Elucidate Their Genetic Diversity and Vector Capacities.</title>
        <authorList>
            <consortium name="Tick Genome and Microbiome Consortium (TIGMIC)"/>
            <person name="Jia N."/>
            <person name="Wang J."/>
            <person name="Shi W."/>
            <person name="Du L."/>
            <person name="Sun Y."/>
            <person name="Zhan W."/>
            <person name="Jiang J.F."/>
            <person name="Wang Q."/>
            <person name="Zhang B."/>
            <person name="Ji P."/>
            <person name="Bell-Sakyi L."/>
            <person name="Cui X.M."/>
            <person name="Yuan T.T."/>
            <person name="Jiang B.G."/>
            <person name="Yang W.F."/>
            <person name="Lam T.T."/>
            <person name="Chang Q.C."/>
            <person name="Ding S.J."/>
            <person name="Wang X.J."/>
            <person name="Zhu J.G."/>
            <person name="Ruan X.D."/>
            <person name="Zhao L."/>
            <person name="Wei J.T."/>
            <person name="Ye R.Z."/>
            <person name="Que T.C."/>
            <person name="Du C.H."/>
            <person name="Zhou Y.H."/>
            <person name="Cheng J.X."/>
            <person name="Dai P.F."/>
            <person name="Guo W.B."/>
            <person name="Han X.H."/>
            <person name="Huang E.J."/>
            <person name="Li L.F."/>
            <person name="Wei W."/>
            <person name="Gao Y.C."/>
            <person name="Liu J.Z."/>
            <person name="Shao H.Z."/>
            <person name="Wang X."/>
            <person name="Wang C.C."/>
            <person name="Yang T.C."/>
            <person name="Huo Q.B."/>
            <person name="Li W."/>
            <person name="Chen H.Y."/>
            <person name="Chen S.E."/>
            <person name="Zhou L.G."/>
            <person name="Ni X.B."/>
            <person name="Tian J.H."/>
            <person name="Sheng Y."/>
            <person name="Liu T."/>
            <person name="Pan Y.S."/>
            <person name="Xia L.Y."/>
            <person name="Li J."/>
            <person name="Zhao F."/>
            <person name="Cao W.C."/>
        </authorList>
    </citation>
    <scope>NUCLEOTIDE SEQUENCE [LARGE SCALE GENOMIC DNA]</scope>
    <source>
        <strain evidence="2">HaeL-2018</strain>
    </source>
</reference>
<proteinExistence type="predicted"/>
<dbReference type="OrthoDB" id="6515141at2759"/>
<evidence type="ECO:0000256" key="1">
    <source>
        <dbReference type="SAM" id="MobiDB-lite"/>
    </source>
</evidence>
<dbReference type="AlphaFoldDB" id="A0A9J6GIV9"/>
<accession>A0A9J6GIV9</accession>
<dbReference type="EMBL" id="JABSTR010000007">
    <property type="protein sequence ID" value="KAH9375421.1"/>
    <property type="molecule type" value="Genomic_DNA"/>
</dbReference>
<protein>
    <submittedName>
        <fullName evidence="2">Uncharacterized protein</fullName>
    </submittedName>
</protein>
<organism evidence="2 3">
    <name type="scientific">Haemaphysalis longicornis</name>
    <name type="common">Bush tick</name>
    <dbReference type="NCBI Taxonomy" id="44386"/>
    <lineage>
        <taxon>Eukaryota</taxon>
        <taxon>Metazoa</taxon>
        <taxon>Ecdysozoa</taxon>
        <taxon>Arthropoda</taxon>
        <taxon>Chelicerata</taxon>
        <taxon>Arachnida</taxon>
        <taxon>Acari</taxon>
        <taxon>Parasitiformes</taxon>
        <taxon>Ixodida</taxon>
        <taxon>Ixodoidea</taxon>
        <taxon>Ixodidae</taxon>
        <taxon>Haemaphysalinae</taxon>
        <taxon>Haemaphysalis</taxon>
    </lineage>
</organism>
<evidence type="ECO:0000313" key="2">
    <source>
        <dbReference type="EMBL" id="KAH9375421.1"/>
    </source>
</evidence>
<comment type="caution">
    <text evidence="2">The sequence shown here is derived from an EMBL/GenBank/DDBJ whole genome shotgun (WGS) entry which is preliminary data.</text>
</comment>
<dbReference type="Proteomes" id="UP000821853">
    <property type="component" value="Chromosome 5"/>
</dbReference>